<name>A0AA43TRY6_9LECA</name>
<dbReference type="EMBL" id="JAPUFD010000009">
    <property type="protein sequence ID" value="MDI1489226.1"/>
    <property type="molecule type" value="Genomic_DNA"/>
</dbReference>
<feature type="region of interest" description="Disordered" evidence="1">
    <location>
        <begin position="59"/>
        <end position="78"/>
    </location>
</feature>
<gene>
    <name evidence="2" type="ORF">OHK93_008504</name>
</gene>
<protein>
    <submittedName>
        <fullName evidence="2">Uncharacterized protein</fullName>
    </submittedName>
</protein>
<sequence>MSSPQPSTSTATNPLVPAAPPAQESTGPATAGTTSPNPAITQDYSGELVEFYDHLELVPTTDEPEVSPAVVEAARPKKRKREEVDGDYLVYRQVNFDELEEWTEEGVMEWVEVEEAEKVWREPYWTDEEEWRRYSAAALNIDG</sequence>
<proteinExistence type="predicted"/>
<keyword evidence="3" id="KW-1185">Reference proteome</keyword>
<accession>A0AA43TRY6</accession>
<evidence type="ECO:0000256" key="1">
    <source>
        <dbReference type="SAM" id="MobiDB-lite"/>
    </source>
</evidence>
<evidence type="ECO:0000313" key="2">
    <source>
        <dbReference type="EMBL" id="MDI1489226.1"/>
    </source>
</evidence>
<feature type="compositionally biased region" description="Polar residues" evidence="1">
    <location>
        <begin position="1"/>
        <end position="13"/>
    </location>
</feature>
<feature type="compositionally biased region" description="Polar residues" evidence="1">
    <location>
        <begin position="23"/>
        <end position="44"/>
    </location>
</feature>
<dbReference type="Proteomes" id="UP001161017">
    <property type="component" value="Unassembled WGS sequence"/>
</dbReference>
<feature type="region of interest" description="Disordered" evidence="1">
    <location>
        <begin position="1"/>
        <end position="45"/>
    </location>
</feature>
<organism evidence="2 3">
    <name type="scientific">Ramalina farinacea</name>
    <dbReference type="NCBI Taxonomy" id="258253"/>
    <lineage>
        <taxon>Eukaryota</taxon>
        <taxon>Fungi</taxon>
        <taxon>Dikarya</taxon>
        <taxon>Ascomycota</taxon>
        <taxon>Pezizomycotina</taxon>
        <taxon>Lecanoromycetes</taxon>
        <taxon>OSLEUM clade</taxon>
        <taxon>Lecanoromycetidae</taxon>
        <taxon>Lecanorales</taxon>
        <taxon>Lecanorineae</taxon>
        <taxon>Ramalinaceae</taxon>
        <taxon>Ramalina</taxon>
    </lineage>
</organism>
<evidence type="ECO:0000313" key="3">
    <source>
        <dbReference type="Proteomes" id="UP001161017"/>
    </source>
</evidence>
<reference evidence="2" key="1">
    <citation type="journal article" date="2023" name="Genome Biol. Evol.">
        <title>First Whole Genome Sequence and Flow Cytometry Genome Size Data for the Lichen-Forming Fungus Ramalina farinacea (Ascomycota).</title>
        <authorList>
            <person name="Llewellyn T."/>
            <person name="Mian S."/>
            <person name="Hill R."/>
            <person name="Leitch I.J."/>
            <person name="Gaya E."/>
        </authorList>
    </citation>
    <scope>NUCLEOTIDE SEQUENCE</scope>
    <source>
        <strain evidence="2">LIQ254RAFAR</strain>
    </source>
</reference>
<comment type="caution">
    <text evidence="2">The sequence shown here is derived from an EMBL/GenBank/DDBJ whole genome shotgun (WGS) entry which is preliminary data.</text>
</comment>
<dbReference type="AlphaFoldDB" id="A0AA43TRY6"/>